<dbReference type="Pfam" id="PF19305">
    <property type="entry name" value="MmgE_PrpD_C"/>
    <property type="match status" value="1"/>
</dbReference>
<dbReference type="Gene3D" id="1.10.4100.10">
    <property type="entry name" value="2-methylcitrate dehydratase PrpD"/>
    <property type="match status" value="1"/>
</dbReference>
<comment type="caution">
    <text evidence="4">The sequence shown here is derived from an EMBL/GenBank/DDBJ whole genome shotgun (WGS) entry which is preliminary data.</text>
</comment>
<feature type="domain" description="MmgE/PrpD C-terminal" evidence="3">
    <location>
        <begin position="266"/>
        <end position="427"/>
    </location>
</feature>
<dbReference type="PANTHER" id="PTHR16943:SF8">
    <property type="entry name" value="2-METHYLCITRATE DEHYDRATASE"/>
    <property type="match status" value="1"/>
</dbReference>
<dbReference type="Gene3D" id="3.30.1330.120">
    <property type="entry name" value="2-methylcitrate dehydratase PrpD"/>
    <property type="match status" value="1"/>
</dbReference>
<feature type="domain" description="MmgE/PrpD N-terminal" evidence="2">
    <location>
        <begin position="5"/>
        <end position="242"/>
    </location>
</feature>
<dbReference type="InterPro" id="IPR042188">
    <property type="entry name" value="MmgE/PrpD_sf_2"/>
</dbReference>
<keyword evidence="5" id="KW-1185">Reference proteome</keyword>
<dbReference type="InterPro" id="IPR045337">
    <property type="entry name" value="MmgE_PrpD_C"/>
</dbReference>
<evidence type="ECO:0000313" key="4">
    <source>
        <dbReference type="EMBL" id="MEB3103622.1"/>
    </source>
</evidence>
<dbReference type="Proteomes" id="UP001310386">
    <property type="component" value="Unassembled WGS sequence"/>
</dbReference>
<dbReference type="InterPro" id="IPR042183">
    <property type="entry name" value="MmgE/PrpD_sf_1"/>
</dbReference>
<dbReference type="InterPro" id="IPR005656">
    <property type="entry name" value="MmgE_PrpD"/>
</dbReference>
<dbReference type="RefSeq" id="WP_371755750.1">
    <property type="nucleotide sequence ID" value="NZ_JAYJLD010000042.1"/>
</dbReference>
<reference evidence="4" key="1">
    <citation type="submission" date="2023-12" db="EMBL/GenBank/DDBJ databases">
        <title>Fervidustalea candida gen. nov., sp. nov., a novel member of the family Paenibacillaceae isolated from a geothermal area.</title>
        <authorList>
            <person name="Li W.-J."/>
            <person name="Jiao J.-Y."/>
            <person name="Chen Y."/>
        </authorList>
    </citation>
    <scope>NUCLEOTIDE SEQUENCE</scope>
    <source>
        <strain evidence="4">SYSU GA230002</strain>
    </source>
</reference>
<organism evidence="4 5">
    <name type="scientific">Ferviditalea candida</name>
    <dbReference type="NCBI Taxonomy" id="3108399"/>
    <lineage>
        <taxon>Bacteria</taxon>
        <taxon>Bacillati</taxon>
        <taxon>Bacillota</taxon>
        <taxon>Bacilli</taxon>
        <taxon>Bacillales</taxon>
        <taxon>Paenibacillaceae</taxon>
        <taxon>Ferviditalea</taxon>
    </lineage>
</organism>
<protein>
    <submittedName>
        <fullName evidence="4">MmgE/PrpD family protein</fullName>
    </submittedName>
</protein>
<dbReference type="Pfam" id="PF03972">
    <property type="entry name" value="MmgE_PrpD_N"/>
    <property type="match status" value="1"/>
</dbReference>
<gene>
    <name evidence="4" type="ORF">VF724_18455</name>
</gene>
<evidence type="ECO:0000259" key="2">
    <source>
        <dbReference type="Pfam" id="PF03972"/>
    </source>
</evidence>
<name>A0ABU5ZP05_9BACL</name>
<sequence>MTLSRQLANFIVSTNYENLPKDVVEFTKLCFLDWLGSAIGGESKAPIRIIREMVLESGGHPQATLISGEKSSVANAALYNGAASHVLELDDIHKASIIHAATVVIPAALAVAQWKGKSGKDLIAAIAIGYDVSYRIGEAVSPSHYYYWHNTATCGTFGAAAAAAKLLDLDAEQTVMALGSAGTQAAGLWEFIEDGAMSKQLHTGKAAMNGVISALLGGKNFTSATRILEGNRGFFKAMSSETDGAAKITDRLGEIFKITENSFKVHASCRHTHPVVDLVLEIGRELGGDYSRIKRIDIQTYGTVIDITDNPIPKTLYEAKFSVQFCAALAIVRRSAGLLDFTDETLHHPDIRNLIGKINVSVDPEINGMYPEKWGARVVVELTSGERLTRVTEFPKGDPENPVQSEDLVQKFKAITADLSASDRDYFIDTVMKLEQFRDLREFFPAGKRVE</sequence>
<proteinExistence type="inferred from homology"/>
<dbReference type="InterPro" id="IPR045336">
    <property type="entry name" value="MmgE_PrpD_N"/>
</dbReference>
<accession>A0ABU5ZP05</accession>
<dbReference type="EMBL" id="JAYJLD010000042">
    <property type="protein sequence ID" value="MEB3103622.1"/>
    <property type="molecule type" value="Genomic_DNA"/>
</dbReference>
<dbReference type="InterPro" id="IPR036148">
    <property type="entry name" value="MmgE/PrpD_sf"/>
</dbReference>
<evidence type="ECO:0000256" key="1">
    <source>
        <dbReference type="ARBA" id="ARBA00006174"/>
    </source>
</evidence>
<evidence type="ECO:0000259" key="3">
    <source>
        <dbReference type="Pfam" id="PF19305"/>
    </source>
</evidence>
<comment type="similarity">
    <text evidence="1">Belongs to the PrpD family.</text>
</comment>
<dbReference type="SUPFAM" id="SSF103378">
    <property type="entry name" value="2-methylcitrate dehydratase PrpD"/>
    <property type="match status" value="1"/>
</dbReference>
<evidence type="ECO:0000313" key="5">
    <source>
        <dbReference type="Proteomes" id="UP001310386"/>
    </source>
</evidence>
<dbReference type="PANTHER" id="PTHR16943">
    <property type="entry name" value="2-METHYLCITRATE DEHYDRATASE-RELATED"/>
    <property type="match status" value="1"/>
</dbReference>